<evidence type="ECO:0000313" key="2">
    <source>
        <dbReference type="EMBL" id="BBX38510.1"/>
    </source>
</evidence>
<evidence type="ECO:0000313" key="3">
    <source>
        <dbReference type="Proteomes" id="UP000465622"/>
    </source>
</evidence>
<evidence type="ECO:0000256" key="1">
    <source>
        <dbReference type="SAM" id="Phobius"/>
    </source>
</evidence>
<evidence type="ECO:0008006" key="4">
    <source>
        <dbReference type="Google" id="ProtNLM"/>
    </source>
</evidence>
<sequence>MEIIGMLLAVIGFGVAIERVNFLMDDTSYGPAAQSAILYVILGVLAGIIGLCMYFWALSERRHRLADYRVLHGIHLRWQRVDGPITAILAGRLGVAEPTAEQLQQVDASWPEPVLRELNDRATLSLNLLGEWRVLLKNEGTRAAIETLDEIVVQRRAVQSAVRSALGV</sequence>
<keyword evidence="1" id="KW-1133">Transmembrane helix</keyword>
<proteinExistence type="predicted"/>
<feature type="transmembrane region" description="Helical" evidence="1">
    <location>
        <begin position="32"/>
        <end position="56"/>
    </location>
</feature>
<gene>
    <name evidence="2" type="ORF">MMAGJ_77920</name>
</gene>
<accession>A0ABM7I6B9</accession>
<name>A0ABM7I6B9_MYCME</name>
<dbReference type="RefSeq" id="WP_036442409.1">
    <property type="nucleotide sequence ID" value="NZ_AP022567.1"/>
</dbReference>
<keyword evidence="1" id="KW-0812">Transmembrane</keyword>
<organism evidence="2 3">
    <name type="scientific">Mycolicibacterium mageritense</name>
    <name type="common">Mycobacterium mageritense</name>
    <dbReference type="NCBI Taxonomy" id="53462"/>
    <lineage>
        <taxon>Bacteria</taxon>
        <taxon>Bacillati</taxon>
        <taxon>Actinomycetota</taxon>
        <taxon>Actinomycetes</taxon>
        <taxon>Mycobacteriales</taxon>
        <taxon>Mycobacteriaceae</taxon>
        <taxon>Mycolicibacterium</taxon>
    </lineage>
</organism>
<dbReference type="EMBL" id="AP022567">
    <property type="protein sequence ID" value="BBX38510.1"/>
    <property type="molecule type" value="Genomic_DNA"/>
</dbReference>
<keyword evidence="3" id="KW-1185">Reference proteome</keyword>
<reference evidence="2 3" key="1">
    <citation type="journal article" date="2019" name="Emerg. Microbes Infect.">
        <title>Comprehensive subspecies identification of 175 nontuberculous mycobacteria species based on 7547 genomic profiles.</title>
        <authorList>
            <person name="Matsumoto Y."/>
            <person name="Kinjo T."/>
            <person name="Motooka D."/>
            <person name="Nabeya D."/>
            <person name="Jung N."/>
            <person name="Uechi K."/>
            <person name="Horii T."/>
            <person name="Iida T."/>
            <person name="Fujita J."/>
            <person name="Nakamura S."/>
        </authorList>
    </citation>
    <scope>NUCLEOTIDE SEQUENCE [LARGE SCALE GENOMIC DNA]</scope>
    <source>
        <strain evidence="2 3">JCM 12375</strain>
    </source>
</reference>
<protein>
    <recommendedName>
        <fullName evidence="4">Alkaline shock response membrane anchor protein AmaP</fullName>
    </recommendedName>
</protein>
<dbReference type="Proteomes" id="UP000465622">
    <property type="component" value="Chromosome"/>
</dbReference>
<keyword evidence="1" id="KW-0472">Membrane</keyword>